<dbReference type="EMBL" id="JACSDZ010000011">
    <property type="protein sequence ID" value="KAF7391803.1"/>
    <property type="molecule type" value="Genomic_DNA"/>
</dbReference>
<sequence length="515" mass="55911">MIEENVYESEPNVSDYTQDNNGYVASLLDIYIASDKTPLLQNTQSNMAEKTGISQETLVSQAGQTIKAKRLPQYIASLAATLGAVAAGMTLGWTSPAGTNGVNLAATYGFPITSEEFSWIGAFTPLGAAVVCIPIGILSDIIGRRISMLILTVPFTIGWLCIIFANSVTMFYVGRFITGLSGGAFCVTAPMYTAEIAESAIRGSVGSYFQLLLSVGILLAYLLGTCVDMFYLSIISATVPLIFCVIFFFMPETPTFYLMKENEDAARASYIRLRGNQYNVEPELTVQKEALEESRRNKVSFLTALKSKACIKAIIISYGLMLFQQLSGVNAIIFYVGSIFSSAGGSLKPDVASIIVGAMQVGAVFISTLIVDRLGRRLLLSVSIVAMFLCTLILGIYFYLTTVTDTSNIGWLPLLSVCVFIILFSLGFGPLPWMMIGELFAPEIKGIAGSSACLLNWLMAFIVTKIYSNLNNALQSYGTFWLFSLICGIGIAFVLLLVPETKGKTLEQIQRELNT</sequence>
<dbReference type="Pfam" id="PF00083">
    <property type="entry name" value="Sugar_tr"/>
    <property type="match status" value="1"/>
</dbReference>
<organism evidence="11 12">
    <name type="scientific">Vespula germanica</name>
    <name type="common">German yellow jacket</name>
    <name type="synonym">Paravespula germanica</name>
    <dbReference type="NCBI Taxonomy" id="30212"/>
    <lineage>
        <taxon>Eukaryota</taxon>
        <taxon>Metazoa</taxon>
        <taxon>Ecdysozoa</taxon>
        <taxon>Arthropoda</taxon>
        <taxon>Hexapoda</taxon>
        <taxon>Insecta</taxon>
        <taxon>Pterygota</taxon>
        <taxon>Neoptera</taxon>
        <taxon>Endopterygota</taxon>
        <taxon>Hymenoptera</taxon>
        <taxon>Apocrita</taxon>
        <taxon>Aculeata</taxon>
        <taxon>Vespoidea</taxon>
        <taxon>Vespidae</taxon>
        <taxon>Vespinae</taxon>
        <taxon>Vespula</taxon>
    </lineage>
</organism>
<feature type="transmembrane region" description="Helical" evidence="9">
    <location>
        <begin position="479"/>
        <end position="498"/>
    </location>
</feature>
<dbReference type="PROSITE" id="PS00217">
    <property type="entry name" value="SUGAR_TRANSPORT_2"/>
    <property type="match status" value="1"/>
</dbReference>
<keyword evidence="12" id="KW-1185">Reference proteome</keyword>
<dbReference type="InterPro" id="IPR003663">
    <property type="entry name" value="Sugar/inositol_transpt"/>
</dbReference>
<dbReference type="GO" id="GO:0005886">
    <property type="term" value="C:plasma membrane"/>
    <property type="evidence" value="ECO:0007669"/>
    <property type="project" value="UniProtKB-SubCell"/>
</dbReference>
<evidence type="ECO:0000256" key="8">
    <source>
        <dbReference type="RuleBase" id="RU003346"/>
    </source>
</evidence>
<dbReference type="InterPro" id="IPR020846">
    <property type="entry name" value="MFS_dom"/>
</dbReference>
<dbReference type="Gene3D" id="1.20.1250.20">
    <property type="entry name" value="MFS general substrate transporter like domains"/>
    <property type="match status" value="1"/>
</dbReference>
<dbReference type="InterPro" id="IPR005828">
    <property type="entry name" value="MFS_sugar_transport-like"/>
</dbReference>
<proteinExistence type="inferred from homology"/>
<evidence type="ECO:0000256" key="4">
    <source>
        <dbReference type="ARBA" id="ARBA00022989"/>
    </source>
</evidence>
<evidence type="ECO:0000256" key="5">
    <source>
        <dbReference type="ARBA" id="ARBA00023136"/>
    </source>
</evidence>
<evidence type="ECO:0000313" key="11">
    <source>
        <dbReference type="EMBL" id="KAF7391803.1"/>
    </source>
</evidence>
<feature type="transmembrane region" description="Helical" evidence="9">
    <location>
        <begin position="74"/>
        <end position="94"/>
    </location>
</feature>
<accession>A0A834N2H2</accession>
<keyword evidence="5 9" id="KW-0472">Membrane</keyword>
<dbReference type="InterPro" id="IPR050549">
    <property type="entry name" value="MFS_Trehalose_Transporter"/>
</dbReference>
<dbReference type="PANTHER" id="PTHR48021">
    <property type="match status" value="1"/>
</dbReference>
<dbReference type="InterPro" id="IPR044775">
    <property type="entry name" value="MFS_ERD6/Tret1-like"/>
</dbReference>
<keyword evidence="6" id="KW-0325">Glycoprotein</keyword>
<gene>
    <name evidence="11" type="ORF">HZH68_011346</name>
</gene>
<evidence type="ECO:0000256" key="9">
    <source>
        <dbReference type="SAM" id="Phobius"/>
    </source>
</evidence>
<feature type="transmembrane region" description="Helical" evidence="9">
    <location>
        <begin position="171"/>
        <end position="193"/>
    </location>
</feature>
<keyword evidence="3 9" id="KW-0812">Transmembrane</keyword>
<protein>
    <recommendedName>
        <fullName evidence="10">Major facilitator superfamily (MFS) profile domain-containing protein</fullName>
    </recommendedName>
</protein>
<keyword evidence="8" id="KW-0813">Transport</keyword>
<feature type="transmembrane region" description="Helical" evidence="9">
    <location>
        <begin position="446"/>
        <end position="467"/>
    </location>
</feature>
<feature type="transmembrane region" description="Helical" evidence="9">
    <location>
        <begin position="411"/>
        <end position="434"/>
    </location>
</feature>
<dbReference type="InterPro" id="IPR005829">
    <property type="entry name" value="Sugar_transporter_CS"/>
</dbReference>
<evidence type="ECO:0000256" key="7">
    <source>
        <dbReference type="ARBA" id="ARBA00024348"/>
    </source>
</evidence>
<name>A0A834N2H2_VESGE</name>
<dbReference type="CDD" id="cd17358">
    <property type="entry name" value="MFS_GLUT6_8_Class3_like"/>
    <property type="match status" value="1"/>
</dbReference>
<dbReference type="PROSITE" id="PS50850">
    <property type="entry name" value="MFS"/>
    <property type="match status" value="1"/>
</dbReference>
<dbReference type="NCBIfam" id="TIGR00879">
    <property type="entry name" value="SP"/>
    <property type="match status" value="1"/>
</dbReference>
<feature type="transmembrane region" description="Helical" evidence="9">
    <location>
        <begin position="315"/>
        <end position="340"/>
    </location>
</feature>
<dbReference type="InterPro" id="IPR036259">
    <property type="entry name" value="MFS_trans_sf"/>
</dbReference>
<evidence type="ECO:0000256" key="1">
    <source>
        <dbReference type="ARBA" id="ARBA00004651"/>
    </source>
</evidence>
<evidence type="ECO:0000256" key="6">
    <source>
        <dbReference type="ARBA" id="ARBA00023180"/>
    </source>
</evidence>
<feature type="transmembrane region" description="Helical" evidence="9">
    <location>
        <begin position="352"/>
        <end position="371"/>
    </location>
</feature>
<reference evidence="11" key="1">
    <citation type="journal article" date="2020" name="G3 (Bethesda)">
        <title>High-Quality Assemblies for Three Invasive Social Wasps from the &lt;i&gt;Vespula&lt;/i&gt; Genus.</title>
        <authorList>
            <person name="Harrop T.W.R."/>
            <person name="Guhlin J."/>
            <person name="McLaughlin G.M."/>
            <person name="Permina E."/>
            <person name="Stockwell P."/>
            <person name="Gilligan J."/>
            <person name="Le Lec M.F."/>
            <person name="Gruber M.A.M."/>
            <person name="Quinn O."/>
            <person name="Lovegrove M."/>
            <person name="Duncan E.J."/>
            <person name="Remnant E.J."/>
            <person name="Van Eeckhoven J."/>
            <person name="Graham B."/>
            <person name="Knapp R.A."/>
            <person name="Langford K.W."/>
            <person name="Kronenberg Z."/>
            <person name="Press M.O."/>
            <person name="Eacker S.M."/>
            <person name="Wilson-Rankin E.E."/>
            <person name="Purcell J."/>
            <person name="Lester P.J."/>
            <person name="Dearden P.K."/>
        </authorList>
    </citation>
    <scope>NUCLEOTIDE SEQUENCE</scope>
    <source>
        <strain evidence="11">Linc-1</strain>
    </source>
</reference>
<feature type="transmembrane region" description="Helical" evidence="9">
    <location>
        <begin position="205"/>
        <end position="223"/>
    </location>
</feature>
<evidence type="ECO:0000259" key="10">
    <source>
        <dbReference type="PROSITE" id="PS50850"/>
    </source>
</evidence>
<dbReference type="Proteomes" id="UP000617340">
    <property type="component" value="Unassembled WGS sequence"/>
</dbReference>
<dbReference type="PROSITE" id="PS00216">
    <property type="entry name" value="SUGAR_TRANSPORT_1"/>
    <property type="match status" value="1"/>
</dbReference>
<keyword evidence="4 9" id="KW-1133">Transmembrane helix</keyword>
<dbReference type="PANTHER" id="PTHR48021:SF1">
    <property type="entry name" value="GH07001P-RELATED"/>
    <property type="match status" value="1"/>
</dbReference>
<dbReference type="PRINTS" id="PR00171">
    <property type="entry name" value="SUGRTRNSPORT"/>
</dbReference>
<feature type="domain" description="Major facilitator superfamily (MFS) profile" evidence="10">
    <location>
        <begin position="76"/>
        <end position="502"/>
    </location>
</feature>
<dbReference type="SUPFAM" id="SSF103473">
    <property type="entry name" value="MFS general substrate transporter"/>
    <property type="match status" value="1"/>
</dbReference>
<comment type="similarity">
    <text evidence="7">Belongs to the major facilitator superfamily. Sugar transporter (TC 2.A.1.1) family. Trehalose transporter subfamily.</text>
</comment>
<keyword evidence="2" id="KW-1003">Cell membrane</keyword>
<dbReference type="AlphaFoldDB" id="A0A834N2H2"/>
<feature type="transmembrane region" description="Helical" evidence="9">
    <location>
        <begin position="229"/>
        <end position="250"/>
    </location>
</feature>
<evidence type="ECO:0000313" key="12">
    <source>
        <dbReference type="Proteomes" id="UP000617340"/>
    </source>
</evidence>
<evidence type="ECO:0000256" key="2">
    <source>
        <dbReference type="ARBA" id="ARBA00022475"/>
    </source>
</evidence>
<feature type="transmembrane region" description="Helical" evidence="9">
    <location>
        <begin position="378"/>
        <end position="399"/>
    </location>
</feature>
<dbReference type="GO" id="GO:0051119">
    <property type="term" value="F:sugar transmembrane transporter activity"/>
    <property type="evidence" value="ECO:0007669"/>
    <property type="project" value="InterPro"/>
</dbReference>
<feature type="transmembrane region" description="Helical" evidence="9">
    <location>
        <begin position="146"/>
        <end position="165"/>
    </location>
</feature>
<feature type="transmembrane region" description="Helical" evidence="9">
    <location>
        <begin position="117"/>
        <end position="139"/>
    </location>
</feature>
<comment type="subcellular location">
    <subcellularLocation>
        <location evidence="1">Cell membrane</location>
        <topology evidence="1">Multi-pass membrane protein</topology>
    </subcellularLocation>
</comment>
<comment type="caution">
    <text evidence="11">The sequence shown here is derived from an EMBL/GenBank/DDBJ whole genome shotgun (WGS) entry which is preliminary data.</text>
</comment>
<dbReference type="FunFam" id="1.20.1250.20:FF:000055">
    <property type="entry name" value="Facilitated trehalose transporter Tret1-2 homolog"/>
    <property type="match status" value="1"/>
</dbReference>
<evidence type="ECO:0000256" key="3">
    <source>
        <dbReference type="ARBA" id="ARBA00022692"/>
    </source>
</evidence>